<keyword evidence="1" id="KW-0175">Coiled coil</keyword>
<dbReference type="EMBL" id="BA000028">
    <property type="protein sequence ID" value="BAC12500.1"/>
    <property type="molecule type" value="Genomic_DNA"/>
</dbReference>
<dbReference type="InterPro" id="IPR050245">
    <property type="entry name" value="PrsA_foldase"/>
</dbReference>
<evidence type="ECO:0000256" key="1">
    <source>
        <dbReference type="SAM" id="Coils"/>
    </source>
</evidence>
<dbReference type="PANTHER" id="PTHR47245">
    <property type="entry name" value="PEPTIDYLPROLYL ISOMERASE"/>
    <property type="match status" value="1"/>
</dbReference>
<dbReference type="Gene3D" id="1.10.4030.10">
    <property type="entry name" value="Porin chaperone SurA, peptide-binding domain"/>
    <property type="match status" value="1"/>
</dbReference>
<name>Q8ESS4_OCEIH</name>
<dbReference type="OrthoDB" id="2969382at2"/>
<dbReference type="AlphaFoldDB" id="Q8ESS4"/>
<feature type="region of interest" description="Disordered" evidence="2">
    <location>
        <begin position="24"/>
        <end position="51"/>
    </location>
</feature>
<dbReference type="HOGENOM" id="CLU_092781_0_0_9"/>
<evidence type="ECO:0000313" key="4">
    <source>
        <dbReference type="EMBL" id="BAC12500.1"/>
    </source>
</evidence>
<accession>Q8ESS4</accession>
<feature type="chain" id="PRO_5039109841" description="Peptidylprolyl isomerase" evidence="3">
    <location>
        <begin position="21"/>
        <end position="242"/>
    </location>
</feature>
<keyword evidence="3" id="KW-0732">Signal</keyword>
<evidence type="ECO:0000256" key="2">
    <source>
        <dbReference type="SAM" id="MobiDB-lite"/>
    </source>
</evidence>
<dbReference type="PANTHER" id="PTHR47245:SF2">
    <property type="entry name" value="PEPTIDYL-PROLYL CIS-TRANS ISOMERASE HP_0175-RELATED"/>
    <property type="match status" value="1"/>
</dbReference>
<dbReference type="KEGG" id="oih:OB0544"/>
<feature type="coiled-coil region" evidence="1">
    <location>
        <begin position="191"/>
        <end position="222"/>
    </location>
</feature>
<evidence type="ECO:0008006" key="6">
    <source>
        <dbReference type="Google" id="ProtNLM"/>
    </source>
</evidence>
<feature type="compositionally biased region" description="Low complexity" evidence="2">
    <location>
        <begin position="27"/>
        <end position="47"/>
    </location>
</feature>
<keyword evidence="5" id="KW-1185">Reference proteome</keyword>
<dbReference type="RefSeq" id="WP_011064947.1">
    <property type="nucleotide sequence ID" value="NC_004193.1"/>
</dbReference>
<dbReference type="PROSITE" id="PS51257">
    <property type="entry name" value="PROKAR_LIPOPROTEIN"/>
    <property type="match status" value="1"/>
</dbReference>
<feature type="signal peptide" evidence="3">
    <location>
        <begin position="1"/>
        <end position="20"/>
    </location>
</feature>
<evidence type="ECO:0000313" key="5">
    <source>
        <dbReference type="Proteomes" id="UP000000822"/>
    </source>
</evidence>
<reference evidence="4 5" key="2">
    <citation type="journal article" date="2002" name="Nucleic Acids Res.">
        <title>Genome sequence of Oceanobacillus iheyensis isolated from the Iheya Ridge and its unexpected adaptive capabilities to extreme environments.</title>
        <authorList>
            <person name="Takami H."/>
            <person name="Takaki Y."/>
            <person name="Uchiyama I."/>
        </authorList>
    </citation>
    <scope>NUCLEOTIDE SEQUENCE [LARGE SCALE GENOMIC DNA]</scope>
    <source>
        <strain evidence="5">DSM 14371 / CIP 107618 / JCM 11309 / KCTC 3954 / HTE831</strain>
    </source>
</reference>
<dbReference type="eggNOG" id="COG0760">
    <property type="taxonomic scope" value="Bacteria"/>
</dbReference>
<gene>
    <name evidence="4" type="ordered locus">OB0544</name>
</gene>
<dbReference type="Pfam" id="PF13624">
    <property type="entry name" value="SurA_N_3"/>
    <property type="match status" value="1"/>
</dbReference>
<reference evidence="4 5" key="1">
    <citation type="journal article" date="2001" name="FEMS Microbiol. Lett.">
        <title>Oceanobacillus iheyensis gen. nov., sp. nov., a deep-sea extremely halotolerant and alkaliphilic species isolated from a depth of 1050 m on the Iheya Ridge.</title>
        <authorList>
            <person name="Lu J."/>
            <person name="Nogi Y."/>
            <person name="Takami H."/>
        </authorList>
    </citation>
    <scope>NUCLEOTIDE SEQUENCE [LARGE SCALE GENOMIC DNA]</scope>
    <source>
        <strain evidence="5">DSM 14371 / CIP 107618 / JCM 11309 / KCTC 3954 / HTE831</strain>
    </source>
</reference>
<dbReference type="STRING" id="221109.gene:10732748"/>
<dbReference type="SUPFAM" id="SSF109998">
    <property type="entry name" value="Triger factor/SurA peptide-binding domain-like"/>
    <property type="match status" value="1"/>
</dbReference>
<dbReference type="InterPro" id="IPR027304">
    <property type="entry name" value="Trigger_fact/SurA_dom_sf"/>
</dbReference>
<dbReference type="Proteomes" id="UP000000822">
    <property type="component" value="Chromosome"/>
</dbReference>
<organism evidence="4 5">
    <name type="scientific">Oceanobacillus iheyensis (strain DSM 14371 / CIP 107618 / JCM 11309 / KCTC 3954 / HTE831)</name>
    <dbReference type="NCBI Taxonomy" id="221109"/>
    <lineage>
        <taxon>Bacteria</taxon>
        <taxon>Bacillati</taxon>
        <taxon>Bacillota</taxon>
        <taxon>Bacilli</taxon>
        <taxon>Bacillales</taxon>
        <taxon>Bacillaceae</taxon>
        <taxon>Oceanobacillus</taxon>
    </lineage>
</organism>
<protein>
    <recommendedName>
        <fullName evidence="6">Peptidylprolyl isomerase</fullName>
    </recommendedName>
</protein>
<sequence>MKKWTLLIILSLTMFLVACSDDEEASNEQANQDENQEQQDQQGQQQEPLEITDEEVVDKKESVVVVNGTEVNGTTYNAAYSLVKSMMHQSGQDTSDLEALKDQTVDFLVEQELMLQEANNAGIEVTDKELEEELKAYKESANEGQFTTMLEQLNMTEENFKHQLRYDLTTMEYVEQEFEVEVTDKEVEELYNQMTEQSEGEAQELSEVEDQIRAQIEQQKQQQQYAQKVEELKESAEIDKKI</sequence>
<evidence type="ECO:0000256" key="3">
    <source>
        <dbReference type="SAM" id="SignalP"/>
    </source>
</evidence>
<proteinExistence type="predicted"/>